<dbReference type="SMART" id="SM01118">
    <property type="entry name" value="CYTH"/>
    <property type="match status" value="1"/>
</dbReference>
<gene>
    <name evidence="3" type="ORF">DV701_13980</name>
</gene>
<dbReference type="InterPro" id="IPR023577">
    <property type="entry name" value="CYTH_domain"/>
</dbReference>
<dbReference type="InterPro" id="IPR038186">
    <property type="entry name" value="CHAD_dom_sf"/>
</dbReference>
<dbReference type="KEGG" id="orn:DV701_13980"/>
<dbReference type="Pfam" id="PF05235">
    <property type="entry name" value="CHAD"/>
    <property type="match status" value="1"/>
</dbReference>
<dbReference type="Pfam" id="PF01928">
    <property type="entry name" value="CYTH"/>
    <property type="match status" value="1"/>
</dbReference>
<reference evidence="3 4" key="1">
    <citation type="submission" date="2018-07" db="EMBL/GenBank/DDBJ databases">
        <title>Complete genome sequencing of Ornithinimicrobium sp. AMA3305.</title>
        <authorList>
            <person name="Bae J.-W."/>
        </authorList>
    </citation>
    <scope>NUCLEOTIDE SEQUENCE [LARGE SCALE GENOMIC DNA]</scope>
    <source>
        <strain evidence="3 4">AMA3305</strain>
    </source>
</reference>
<protein>
    <submittedName>
        <fullName evidence="3">CHAD domain-containing protein</fullName>
    </submittedName>
</protein>
<dbReference type="AlphaFoldDB" id="A0A345NPW7"/>
<dbReference type="PANTHER" id="PTHR39339:SF1">
    <property type="entry name" value="CHAD DOMAIN-CONTAINING PROTEIN"/>
    <property type="match status" value="1"/>
</dbReference>
<evidence type="ECO:0000313" key="3">
    <source>
        <dbReference type="EMBL" id="AXH97075.1"/>
    </source>
</evidence>
<keyword evidence="4" id="KW-1185">Reference proteome</keyword>
<dbReference type="Gene3D" id="1.40.20.10">
    <property type="entry name" value="CHAD domain"/>
    <property type="match status" value="1"/>
</dbReference>
<name>A0A345NPW7_9MICO</name>
<dbReference type="PROSITE" id="PS51708">
    <property type="entry name" value="CHAD"/>
    <property type="match status" value="1"/>
</dbReference>
<evidence type="ECO:0000259" key="1">
    <source>
        <dbReference type="PROSITE" id="PS51707"/>
    </source>
</evidence>
<evidence type="ECO:0000259" key="2">
    <source>
        <dbReference type="PROSITE" id="PS51708"/>
    </source>
</evidence>
<sequence length="534" mass="58292">MTSALPPADPSVRRDGQNGVMRQVETERKFHLDPDDPLPALGDLVRVGPARELRMRAVYVDTRDLLLARNRITLRRREGGYDEGWHLKLPRPDGSRLEVHAPLGRGPGRLRVPTGHRTEVAAALGEAWPAGADAALLPVAVLRTHRVEIDLLDPVGSGGEDAAGAGPVLAQLCDDTVTALPRGSGWRELEVELVEGDDALLDRITEHLAGQGVEVADNPSKLARALGERPERAARGERPGADAPAAEVVLAHLSAQVAVILGREDDVRADAPDAVHKARVATRRLRSALRTFRRLLDPDVTEPLRAELRWYATALGRPRDAEVMRERMLTAIDELPVEQVVGPVPQRLRTELDARHDQAHAALAGVLDGDRYLLMTDRLVELLAEPPWRGRAHRPAQDVLPSLVAAAVERVRADRDVAARAEGAERVRLFHEARKKAKAVRYACEAVAPALGDGAAAAAQRWELVTEAFGEVQDSVVAEEWLRELGHVAAGAGEETYTYGVLVGREEARREERTLEAGEQLLDDALDHAWPPAR</sequence>
<organism evidence="3 4">
    <name type="scientific">Ornithinimicrobium avium</name>
    <dbReference type="NCBI Taxonomy" id="2283195"/>
    <lineage>
        <taxon>Bacteria</taxon>
        <taxon>Bacillati</taxon>
        <taxon>Actinomycetota</taxon>
        <taxon>Actinomycetes</taxon>
        <taxon>Micrococcales</taxon>
        <taxon>Ornithinimicrobiaceae</taxon>
        <taxon>Ornithinimicrobium</taxon>
    </lineage>
</organism>
<dbReference type="SUPFAM" id="SSF55154">
    <property type="entry name" value="CYTH-like phosphatases"/>
    <property type="match status" value="1"/>
</dbReference>
<dbReference type="EMBL" id="CP031229">
    <property type="protein sequence ID" value="AXH97075.1"/>
    <property type="molecule type" value="Genomic_DNA"/>
</dbReference>
<dbReference type="OrthoDB" id="9777271at2"/>
<dbReference type="InterPro" id="IPR007899">
    <property type="entry name" value="CHAD_dom"/>
</dbReference>
<dbReference type="Proteomes" id="UP000253790">
    <property type="component" value="Chromosome"/>
</dbReference>
<evidence type="ECO:0000313" key="4">
    <source>
        <dbReference type="Proteomes" id="UP000253790"/>
    </source>
</evidence>
<dbReference type="PANTHER" id="PTHR39339">
    <property type="entry name" value="SLR1444 PROTEIN"/>
    <property type="match status" value="1"/>
</dbReference>
<dbReference type="SMART" id="SM00880">
    <property type="entry name" value="CHAD"/>
    <property type="match status" value="1"/>
</dbReference>
<feature type="domain" description="CHAD" evidence="2">
    <location>
        <begin position="242"/>
        <end position="531"/>
    </location>
</feature>
<proteinExistence type="predicted"/>
<dbReference type="PROSITE" id="PS51707">
    <property type="entry name" value="CYTH"/>
    <property type="match status" value="1"/>
</dbReference>
<accession>A0A345NPW7</accession>
<feature type="domain" description="CYTH" evidence="1">
    <location>
        <begin position="23"/>
        <end position="232"/>
    </location>
</feature>
<dbReference type="Gene3D" id="2.40.320.10">
    <property type="entry name" value="Hypothetical Protein Pfu-838710-001"/>
    <property type="match status" value="1"/>
</dbReference>
<dbReference type="CDD" id="cd07374">
    <property type="entry name" value="CYTH-like_Pase"/>
    <property type="match status" value="1"/>
</dbReference>
<dbReference type="InterPro" id="IPR033469">
    <property type="entry name" value="CYTH-like_dom_sf"/>
</dbReference>